<dbReference type="Proteomes" id="UP000623958">
    <property type="component" value="Unassembled WGS sequence"/>
</dbReference>
<reference evidence="2" key="2">
    <citation type="submission" date="2020-09" db="EMBL/GenBank/DDBJ databases">
        <authorList>
            <person name="Sun Q."/>
            <person name="Ohkuma M."/>
        </authorList>
    </citation>
    <scope>NUCLEOTIDE SEQUENCE</scope>
    <source>
        <strain evidence="2">JCM 13306</strain>
    </source>
</reference>
<dbReference type="Pfam" id="PF05610">
    <property type="entry name" value="DUF779"/>
    <property type="match status" value="1"/>
</dbReference>
<evidence type="ECO:0000313" key="2">
    <source>
        <dbReference type="EMBL" id="GHH60296.1"/>
    </source>
</evidence>
<evidence type="ECO:0000313" key="3">
    <source>
        <dbReference type="Proteomes" id="UP000623958"/>
    </source>
</evidence>
<dbReference type="PIRSF" id="PIRSF009151">
    <property type="entry name" value="DUF779"/>
    <property type="match status" value="1"/>
</dbReference>
<sequence>MRRRELAPALPQERAMHSPDPVPEAPVPPQVVATPAALALIERLRARHGPLLFHQSGGCCDGSSPMCFPVGEFVVGDRDVLLGRIGGARFYIGPAQFEYWKHTQLVIDVVEGRGGMFSLENGEGVRFLVRSRLFTEAELAALRAAGRI</sequence>
<gene>
    <name evidence="2" type="ORF">GCM10009090_35550</name>
</gene>
<dbReference type="AlphaFoldDB" id="A0A919KJR5"/>
<accession>A0A919KJR5</accession>
<protein>
    <recommendedName>
        <fullName evidence="4">Acetaldehyde dehydrogenase</fullName>
    </recommendedName>
</protein>
<evidence type="ECO:0008006" key="4">
    <source>
        <dbReference type="Google" id="ProtNLM"/>
    </source>
</evidence>
<proteinExistence type="predicted"/>
<evidence type="ECO:0000256" key="1">
    <source>
        <dbReference type="SAM" id="MobiDB-lite"/>
    </source>
</evidence>
<reference evidence="2" key="1">
    <citation type="journal article" date="2014" name="Int. J. Syst. Evol. Microbiol.">
        <title>Complete genome sequence of Corynebacterium casei LMG S-19264T (=DSM 44701T), isolated from a smear-ripened cheese.</title>
        <authorList>
            <consortium name="US DOE Joint Genome Institute (JGI-PGF)"/>
            <person name="Walter F."/>
            <person name="Albersmeier A."/>
            <person name="Kalinowski J."/>
            <person name="Ruckert C."/>
        </authorList>
    </citation>
    <scope>NUCLEOTIDE SEQUENCE</scope>
    <source>
        <strain evidence="2">JCM 13306</strain>
    </source>
</reference>
<dbReference type="EMBL" id="BNBA01000044">
    <property type="protein sequence ID" value="GHH60296.1"/>
    <property type="molecule type" value="Genomic_DNA"/>
</dbReference>
<name>A0A919KJR5_9XANT</name>
<comment type="caution">
    <text evidence="2">The sequence shown here is derived from an EMBL/GenBank/DDBJ whole genome shotgun (WGS) entry which is preliminary data.</text>
</comment>
<dbReference type="InterPro" id="IPR008497">
    <property type="entry name" value="DUF779"/>
</dbReference>
<feature type="region of interest" description="Disordered" evidence="1">
    <location>
        <begin position="1"/>
        <end position="26"/>
    </location>
</feature>
<keyword evidence="3" id="KW-1185">Reference proteome</keyword>
<organism evidence="2 3">
    <name type="scientific">Xanthomonas boreopolis</name>
    <dbReference type="NCBI Taxonomy" id="86183"/>
    <lineage>
        <taxon>Bacteria</taxon>
        <taxon>Pseudomonadati</taxon>
        <taxon>Pseudomonadota</taxon>
        <taxon>Gammaproteobacteria</taxon>
        <taxon>Lysobacterales</taxon>
        <taxon>Lysobacteraceae</taxon>
        <taxon>Xanthomonas</taxon>
    </lineage>
</organism>